<dbReference type="VEuPathDB" id="FungiDB:PV08_05290"/>
<dbReference type="HOGENOM" id="CLU_011017_2_2_1"/>
<feature type="domain" description="Xylanolytic transcriptional activator regulatory" evidence="7">
    <location>
        <begin position="178"/>
        <end position="260"/>
    </location>
</feature>
<dbReference type="GO" id="GO:0008270">
    <property type="term" value="F:zinc ion binding"/>
    <property type="evidence" value="ECO:0007669"/>
    <property type="project" value="InterPro"/>
</dbReference>
<dbReference type="CDD" id="cd12148">
    <property type="entry name" value="fungal_TF_MHR"/>
    <property type="match status" value="1"/>
</dbReference>
<protein>
    <recommendedName>
        <fullName evidence="7">Xylanolytic transcriptional activator regulatory domain-containing protein</fullName>
    </recommendedName>
</protein>
<feature type="region of interest" description="Disordered" evidence="6">
    <location>
        <begin position="375"/>
        <end position="415"/>
    </location>
</feature>
<dbReference type="Proteomes" id="UP000053328">
    <property type="component" value="Unassembled WGS sequence"/>
</dbReference>
<evidence type="ECO:0000256" key="1">
    <source>
        <dbReference type="ARBA" id="ARBA00004123"/>
    </source>
</evidence>
<comment type="subcellular location">
    <subcellularLocation>
        <location evidence="1">Nucleus</location>
    </subcellularLocation>
</comment>
<keyword evidence="4" id="KW-0804">Transcription</keyword>
<keyword evidence="3" id="KW-0805">Transcription regulation</keyword>
<dbReference type="SMART" id="SM00906">
    <property type="entry name" value="Fungal_trans"/>
    <property type="match status" value="1"/>
</dbReference>
<proteinExistence type="predicted"/>
<dbReference type="EMBL" id="KN847495">
    <property type="protein sequence ID" value="KIW15245.1"/>
    <property type="molecule type" value="Genomic_DNA"/>
</dbReference>
<accession>A0A0D2B9B0</accession>
<dbReference type="AlphaFoldDB" id="A0A0D2B9B0"/>
<evidence type="ECO:0000313" key="8">
    <source>
        <dbReference type="EMBL" id="KIW15245.1"/>
    </source>
</evidence>
<feature type="compositionally biased region" description="Acidic residues" evidence="6">
    <location>
        <begin position="375"/>
        <end position="386"/>
    </location>
</feature>
<dbReference type="OrthoDB" id="4898046at2759"/>
<evidence type="ECO:0000256" key="6">
    <source>
        <dbReference type="SAM" id="MobiDB-lite"/>
    </source>
</evidence>
<dbReference type="GO" id="GO:0000981">
    <property type="term" value="F:DNA-binding transcription factor activity, RNA polymerase II-specific"/>
    <property type="evidence" value="ECO:0007669"/>
    <property type="project" value="InterPro"/>
</dbReference>
<name>A0A0D2B9B0_9EURO</name>
<keyword evidence="5" id="KW-0539">Nucleus</keyword>
<dbReference type="PANTHER" id="PTHR47338:SF10">
    <property type="entry name" value="TRANSCRIPTION FACTOR DOMAIN-CONTAINING PROTEIN-RELATED"/>
    <property type="match status" value="1"/>
</dbReference>
<dbReference type="InterPro" id="IPR050815">
    <property type="entry name" value="TF_fung"/>
</dbReference>
<dbReference type="GeneID" id="27332373"/>
<dbReference type="GO" id="GO:0003677">
    <property type="term" value="F:DNA binding"/>
    <property type="evidence" value="ECO:0007669"/>
    <property type="project" value="InterPro"/>
</dbReference>
<evidence type="ECO:0000256" key="3">
    <source>
        <dbReference type="ARBA" id="ARBA00023015"/>
    </source>
</evidence>
<evidence type="ECO:0000256" key="2">
    <source>
        <dbReference type="ARBA" id="ARBA00022723"/>
    </source>
</evidence>
<dbReference type="Pfam" id="PF04082">
    <property type="entry name" value="Fungal_trans"/>
    <property type="match status" value="1"/>
</dbReference>
<reference evidence="8 9" key="1">
    <citation type="submission" date="2015-01" db="EMBL/GenBank/DDBJ databases">
        <title>The Genome Sequence of Exophiala spinifera CBS89968.</title>
        <authorList>
            <consortium name="The Broad Institute Genomics Platform"/>
            <person name="Cuomo C."/>
            <person name="de Hoog S."/>
            <person name="Gorbushina A."/>
            <person name="Stielow B."/>
            <person name="Teixiera M."/>
            <person name="Abouelleil A."/>
            <person name="Chapman S.B."/>
            <person name="Priest M."/>
            <person name="Young S.K."/>
            <person name="Wortman J."/>
            <person name="Nusbaum C."/>
            <person name="Birren B."/>
        </authorList>
    </citation>
    <scope>NUCLEOTIDE SEQUENCE [LARGE SCALE GENOMIC DNA]</scope>
    <source>
        <strain evidence="8 9">CBS 89968</strain>
    </source>
</reference>
<dbReference type="InterPro" id="IPR007219">
    <property type="entry name" value="XnlR_reg_dom"/>
</dbReference>
<dbReference type="STRING" id="91928.A0A0D2B9B0"/>
<dbReference type="RefSeq" id="XP_016235461.1">
    <property type="nucleotide sequence ID" value="XM_016379634.1"/>
</dbReference>
<evidence type="ECO:0000259" key="7">
    <source>
        <dbReference type="SMART" id="SM00906"/>
    </source>
</evidence>
<evidence type="ECO:0000256" key="5">
    <source>
        <dbReference type="ARBA" id="ARBA00023242"/>
    </source>
</evidence>
<gene>
    <name evidence="8" type="ORF">PV08_05290</name>
</gene>
<evidence type="ECO:0000313" key="9">
    <source>
        <dbReference type="Proteomes" id="UP000053328"/>
    </source>
</evidence>
<keyword evidence="2" id="KW-0479">Metal-binding</keyword>
<dbReference type="PANTHER" id="PTHR47338">
    <property type="entry name" value="ZN(II)2CYS6 TRANSCRIPTION FACTOR (EUROFUNG)-RELATED"/>
    <property type="match status" value="1"/>
</dbReference>
<dbReference type="GO" id="GO:0005634">
    <property type="term" value="C:nucleus"/>
    <property type="evidence" value="ECO:0007669"/>
    <property type="project" value="UniProtKB-SubCell"/>
</dbReference>
<dbReference type="GO" id="GO:0006351">
    <property type="term" value="P:DNA-templated transcription"/>
    <property type="evidence" value="ECO:0007669"/>
    <property type="project" value="InterPro"/>
</dbReference>
<organism evidence="8 9">
    <name type="scientific">Exophiala spinifera</name>
    <dbReference type="NCBI Taxonomy" id="91928"/>
    <lineage>
        <taxon>Eukaryota</taxon>
        <taxon>Fungi</taxon>
        <taxon>Dikarya</taxon>
        <taxon>Ascomycota</taxon>
        <taxon>Pezizomycotina</taxon>
        <taxon>Eurotiomycetes</taxon>
        <taxon>Chaetothyriomycetidae</taxon>
        <taxon>Chaetothyriales</taxon>
        <taxon>Herpotrichiellaceae</taxon>
        <taxon>Exophiala</taxon>
    </lineage>
</organism>
<evidence type="ECO:0000256" key="4">
    <source>
        <dbReference type="ARBA" id="ARBA00023163"/>
    </source>
</evidence>
<keyword evidence="9" id="KW-1185">Reference proteome</keyword>
<sequence>MDSTNSNEDAGFANGDDHAEKSITLIVSASTARSLYVRGSIRIVPRGGVKHKQGQGLIDPRIETYFEDVHACFPIIHQPTFRASLPDLLGTGQQQPRLPLDQGLLIYSMMALSSRFSRLPEFRDVPLTQRGRGFAHQSGKIISQLLMESELDKASLTFLHGCSLAAAYWLACAPNGKSWFLVGICVRMAYGLSLHTTDVDLRDSEAQSLTSTEWARRESLRRAWWMVVECDNFASVLRCRPLSIDRSRMHVLLPCNDEFWFSETPCTSAFLDNDAQRSWKDLKCSSNKNPHAWYLLVNQLMIRGHEMSLNSRRSITDQKNLRNLIQAVDMGLPEEFSRTRHSAATFEEGSIDHDNWVVALHLMLQVAHAYIFESEEQEEDEDATLEGEDKSPVSSESGRGNPPHHPFFEGGKRPPLQVAPQKFRPTLNAMLRVIRTWPPDYCINCQPWIVCALIGPQASHLQATFFAPTPSRGALERDLIRETIGRMAKYWDVASVTLELMDTLTSWLSSRLQSDDTTTTATTRSPITDLEPDHKLRCLLPV</sequence>